<feature type="region of interest" description="Disordered" evidence="1">
    <location>
        <begin position="66"/>
        <end position="91"/>
    </location>
</feature>
<evidence type="ECO:0000256" key="1">
    <source>
        <dbReference type="SAM" id="MobiDB-lite"/>
    </source>
</evidence>
<dbReference type="AlphaFoldDB" id="A0A699TYQ4"/>
<reference evidence="2" key="1">
    <citation type="journal article" date="2019" name="Sci. Rep.">
        <title>Draft genome of Tanacetum cinerariifolium, the natural source of mosquito coil.</title>
        <authorList>
            <person name="Yamashiro T."/>
            <person name="Shiraishi A."/>
            <person name="Satake H."/>
            <person name="Nakayama K."/>
        </authorList>
    </citation>
    <scope>NUCLEOTIDE SEQUENCE</scope>
</reference>
<evidence type="ECO:0000313" key="2">
    <source>
        <dbReference type="EMBL" id="GFD14913.1"/>
    </source>
</evidence>
<sequence>TGSPLHIPDEDRVLGNLKFVTKGVKYEVFGMPIPNALITNNIKNAPYYSEYLEMVAKHERKVAAKQTSQDELDVTEPSAPKAAKATKLKAA</sequence>
<feature type="non-terminal residue" evidence="2">
    <location>
        <position position="1"/>
    </location>
</feature>
<dbReference type="EMBL" id="BKCJ011282799">
    <property type="protein sequence ID" value="GFD14913.1"/>
    <property type="molecule type" value="Genomic_DNA"/>
</dbReference>
<accession>A0A699TYQ4</accession>
<gene>
    <name evidence="2" type="ORF">Tci_886882</name>
</gene>
<name>A0A699TYQ4_TANCI</name>
<proteinExistence type="predicted"/>
<comment type="caution">
    <text evidence="2">The sequence shown here is derived from an EMBL/GenBank/DDBJ whole genome shotgun (WGS) entry which is preliminary data.</text>
</comment>
<feature type="non-terminal residue" evidence="2">
    <location>
        <position position="91"/>
    </location>
</feature>
<protein>
    <submittedName>
        <fullName evidence="2">Histone deacetylase 14</fullName>
    </submittedName>
</protein>
<organism evidence="2">
    <name type="scientific">Tanacetum cinerariifolium</name>
    <name type="common">Dalmatian daisy</name>
    <name type="synonym">Chrysanthemum cinerariifolium</name>
    <dbReference type="NCBI Taxonomy" id="118510"/>
    <lineage>
        <taxon>Eukaryota</taxon>
        <taxon>Viridiplantae</taxon>
        <taxon>Streptophyta</taxon>
        <taxon>Embryophyta</taxon>
        <taxon>Tracheophyta</taxon>
        <taxon>Spermatophyta</taxon>
        <taxon>Magnoliopsida</taxon>
        <taxon>eudicotyledons</taxon>
        <taxon>Gunneridae</taxon>
        <taxon>Pentapetalae</taxon>
        <taxon>asterids</taxon>
        <taxon>campanulids</taxon>
        <taxon>Asterales</taxon>
        <taxon>Asteraceae</taxon>
        <taxon>Asteroideae</taxon>
        <taxon>Anthemideae</taxon>
        <taxon>Anthemidinae</taxon>
        <taxon>Tanacetum</taxon>
    </lineage>
</organism>